<gene>
    <name evidence="4" type="primary">gerM</name>
    <name evidence="4" type="ORF">GCM10010916_41770</name>
</gene>
<dbReference type="InterPro" id="IPR019606">
    <property type="entry name" value="GerMN"/>
</dbReference>
<dbReference type="Proteomes" id="UP000644756">
    <property type="component" value="Unassembled WGS sequence"/>
</dbReference>
<protein>
    <submittedName>
        <fullName evidence="4">Spore germination protein GerM</fullName>
    </submittedName>
</protein>
<keyword evidence="5" id="KW-1185">Reference proteome</keyword>
<keyword evidence="2" id="KW-0732">Signal</keyword>
<feature type="signal peptide" evidence="2">
    <location>
        <begin position="1"/>
        <end position="24"/>
    </location>
</feature>
<dbReference type="AlphaFoldDB" id="A0A917LFX9"/>
<reference evidence="4" key="1">
    <citation type="journal article" date="2014" name="Int. J. Syst. Evol. Microbiol.">
        <title>Complete genome sequence of Corynebacterium casei LMG S-19264T (=DSM 44701T), isolated from a smear-ripened cheese.</title>
        <authorList>
            <consortium name="US DOE Joint Genome Institute (JGI-PGF)"/>
            <person name="Walter F."/>
            <person name="Albersmeier A."/>
            <person name="Kalinowski J."/>
            <person name="Ruckert C."/>
        </authorList>
    </citation>
    <scope>NUCLEOTIDE SEQUENCE</scope>
    <source>
        <strain evidence="4">CGMCC 1.12987</strain>
    </source>
</reference>
<evidence type="ECO:0000256" key="1">
    <source>
        <dbReference type="SAM" id="MobiDB-lite"/>
    </source>
</evidence>
<evidence type="ECO:0000313" key="5">
    <source>
        <dbReference type="Proteomes" id="UP000644756"/>
    </source>
</evidence>
<feature type="region of interest" description="Disordered" evidence="1">
    <location>
        <begin position="37"/>
        <end position="56"/>
    </location>
</feature>
<dbReference type="Pfam" id="PF10646">
    <property type="entry name" value="Germane"/>
    <property type="match status" value="2"/>
</dbReference>
<dbReference type="SMART" id="SM00909">
    <property type="entry name" value="Germane"/>
    <property type="match status" value="2"/>
</dbReference>
<feature type="domain" description="GerMN" evidence="3">
    <location>
        <begin position="91"/>
        <end position="184"/>
    </location>
</feature>
<feature type="region of interest" description="Disordered" evidence="1">
    <location>
        <begin position="327"/>
        <end position="351"/>
    </location>
</feature>
<sequence length="351" mass="38879">MVHYQQIRKAGFITFMSLTLLATAGCGIFSKQAAQEIDPPPAESQGGTSAIDDGQAMQQGEGSQMTVYLKDRNNYIAPVTLQVAVDENRKAEQLALEMMVDSSEYANQLPEGFQAILPKGTQVKGFNYVKDQKLAIVDLSASFTDYSLQDERRIVEAITWTLTGFPDIERVVLWNEGEKLREMPVDGFPLDEPLTRKIGINLEKADGVDFSRSMPVTLYFSSVTPDDLQYYVPVTRLVDRSEDVAKTAMQQLIAGPLHHSSLTGVMTPDIEVRSIAIEDDIVTVDLLDDSHQAGQKTPAEMIQAVILSITENTGTDKVQIQMNGQTDVTDTNNRAYDQPVNRPDYVNPLKL</sequence>
<accession>A0A917LFX9</accession>
<organism evidence="4 5">
    <name type="scientific">Paenibacillus abyssi</name>
    <dbReference type="NCBI Taxonomy" id="1340531"/>
    <lineage>
        <taxon>Bacteria</taxon>
        <taxon>Bacillati</taxon>
        <taxon>Bacillota</taxon>
        <taxon>Bacilli</taxon>
        <taxon>Bacillales</taxon>
        <taxon>Paenibacillaceae</taxon>
        <taxon>Paenibacillus</taxon>
    </lineage>
</organism>
<evidence type="ECO:0000259" key="3">
    <source>
        <dbReference type="SMART" id="SM00909"/>
    </source>
</evidence>
<comment type="caution">
    <text evidence="4">The sequence shown here is derived from an EMBL/GenBank/DDBJ whole genome shotgun (WGS) entry which is preliminary data.</text>
</comment>
<proteinExistence type="predicted"/>
<feature type="chain" id="PRO_5038821190" evidence="2">
    <location>
        <begin position="25"/>
        <end position="351"/>
    </location>
</feature>
<reference evidence="4" key="2">
    <citation type="submission" date="2020-09" db="EMBL/GenBank/DDBJ databases">
        <authorList>
            <person name="Sun Q."/>
            <person name="Zhou Y."/>
        </authorList>
    </citation>
    <scope>NUCLEOTIDE SEQUENCE</scope>
    <source>
        <strain evidence="4">CGMCC 1.12987</strain>
    </source>
</reference>
<dbReference type="RefSeq" id="WP_188533014.1">
    <property type="nucleotide sequence ID" value="NZ_BMGR01000016.1"/>
</dbReference>
<evidence type="ECO:0000256" key="2">
    <source>
        <dbReference type="SAM" id="SignalP"/>
    </source>
</evidence>
<feature type="domain" description="GerMN" evidence="3">
    <location>
        <begin position="245"/>
        <end position="331"/>
    </location>
</feature>
<dbReference type="EMBL" id="BMGR01000016">
    <property type="protein sequence ID" value="GGG20704.1"/>
    <property type="molecule type" value="Genomic_DNA"/>
</dbReference>
<name>A0A917LFX9_9BACL</name>
<evidence type="ECO:0000313" key="4">
    <source>
        <dbReference type="EMBL" id="GGG20704.1"/>
    </source>
</evidence>